<protein>
    <submittedName>
        <fullName evidence="2">Uncharacterized protein</fullName>
    </submittedName>
</protein>
<feature type="transmembrane region" description="Helical" evidence="1">
    <location>
        <begin position="6"/>
        <end position="30"/>
    </location>
</feature>
<name>A0A0E9VHE6_ANGAN</name>
<evidence type="ECO:0000313" key="2">
    <source>
        <dbReference type="EMBL" id="JAH77554.1"/>
    </source>
</evidence>
<keyword evidence="1" id="KW-1133">Transmembrane helix</keyword>
<reference evidence="2" key="1">
    <citation type="submission" date="2014-11" db="EMBL/GenBank/DDBJ databases">
        <authorList>
            <person name="Amaro Gonzalez C."/>
        </authorList>
    </citation>
    <scope>NUCLEOTIDE SEQUENCE</scope>
</reference>
<keyword evidence="1" id="KW-0472">Membrane</keyword>
<reference evidence="2" key="2">
    <citation type="journal article" date="2015" name="Fish Shellfish Immunol.">
        <title>Early steps in the European eel (Anguilla anguilla)-Vibrio vulnificus interaction in the gills: Role of the RtxA13 toxin.</title>
        <authorList>
            <person name="Callol A."/>
            <person name="Pajuelo D."/>
            <person name="Ebbesson L."/>
            <person name="Teles M."/>
            <person name="MacKenzie S."/>
            <person name="Amaro C."/>
        </authorList>
    </citation>
    <scope>NUCLEOTIDE SEQUENCE</scope>
</reference>
<keyword evidence="1" id="KW-0812">Transmembrane</keyword>
<dbReference type="AlphaFoldDB" id="A0A0E9VHE6"/>
<evidence type="ECO:0000256" key="1">
    <source>
        <dbReference type="SAM" id="Phobius"/>
    </source>
</evidence>
<sequence length="33" mass="3607">MTSSSLLYEIIFLIVMLFIGEGLFGLFVILGGL</sequence>
<organism evidence="2">
    <name type="scientific">Anguilla anguilla</name>
    <name type="common">European freshwater eel</name>
    <name type="synonym">Muraena anguilla</name>
    <dbReference type="NCBI Taxonomy" id="7936"/>
    <lineage>
        <taxon>Eukaryota</taxon>
        <taxon>Metazoa</taxon>
        <taxon>Chordata</taxon>
        <taxon>Craniata</taxon>
        <taxon>Vertebrata</taxon>
        <taxon>Euteleostomi</taxon>
        <taxon>Actinopterygii</taxon>
        <taxon>Neopterygii</taxon>
        <taxon>Teleostei</taxon>
        <taxon>Anguilliformes</taxon>
        <taxon>Anguillidae</taxon>
        <taxon>Anguilla</taxon>
    </lineage>
</organism>
<proteinExistence type="predicted"/>
<accession>A0A0E9VHE6</accession>
<dbReference type="EMBL" id="GBXM01031023">
    <property type="protein sequence ID" value="JAH77554.1"/>
    <property type="molecule type" value="Transcribed_RNA"/>
</dbReference>